<name>A0A2S3U926_LACPN</name>
<evidence type="ECO:0000313" key="2">
    <source>
        <dbReference type="Proteomes" id="UP000236990"/>
    </source>
</evidence>
<protein>
    <submittedName>
        <fullName evidence="1">Uncharacterized protein</fullName>
    </submittedName>
</protein>
<evidence type="ECO:0000313" key="1">
    <source>
        <dbReference type="EMBL" id="POD88800.1"/>
    </source>
</evidence>
<reference evidence="1 2" key="1">
    <citation type="submission" date="2017-06" db="EMBL/GenBank/DDBJ databases">
        <title>Genome sequence of Lactobacillus plantarum subsp. plantarum strain SRCM101258.</title>
        <authorList>
            <person name="Cho S.H."/>
        </authorList>
    </citation>
    <scope>NUCLEOTIDE SEQUENCE [LARGE SCALE GENOMIC DNA]</scope>
    <source>
        <strain evidence="1 2">SRCM101258</strain>
    </source>
</reference>
<sequence length="81" mass="9102">MATEEKSNIAKIKRGQTVTLDGIEYSGQNGINKIRKSYKAKREQLSVQEGKAVNRTSKKYAKSGRALFLIMLKNTLIKNLT</sequence>
<organism evidence="1 2">
    <name type="scientific">Lactiplantibacillus plantarum subsp. plantarum</name>
    <dbReference type="NCBI Taxonomy" id="337330"/>
    <lineage>
        <taxon>Bacteria</taxon>
        <taxon>Bacillati</taxon>
        <taxon>Bacillota</taxon>
        <taxon>Bacilli</taxon>
        <taxon>Lactobacillales</taxon>
        <taxon>Lactobacillaceae</taxon>
        <taxon>Lactiplantibacillus</taxon>
    </lineage>
</organism>
<accession>A0A2S3U926</accession>
<comment type="caution">
    <text evidence="1">The sequence shown here is derived from an EMBL/GenBank/DDBJ whole genome shotgun (WGS) entry which is preliminary data.</text>
</comment>
<proteinExistence type="predicted"/>
<gene>
    <name evidence="1" type="ORF">S101258_00459</name>
</gene>
<dbReference type="AlphaFoldDB" id="A0A2S3U926"/>
<dbReference type="Proteomes" id="UP000236990">
    <property type="component" value="Unassembled WGS sequence"/>
</dbReference>
<dbReference type="EMBL" id="NKCZ01000060">
    <property type="protein sequence ID" value="POD88800.1"/>
    <property type="molecule type" value="Genomic_DNA"/>
</dbReference>